<evidence type="ECO:0000313" key="3">
    <source>
        <dbReference type="Proteomes" id="UP000254794"/>
    </source>
</evidence>
<dbReference type="PROSITE" id="PS51257">
    <property type="entry name" value="PROKAR_LIPOPROTEIN"/>
    <property type="match status" value="1"/>
</dbReference>
<dbReference type="AlphaFoldDB" id="A0A378K908"/>
<dbReference type="EMBL" id="UGOD01000004">
    <property type="protein sequence ID" value="STX81428.1"/>
    <property type="molecule type" value="Genomic_DNA"/>
</dbReference>
<gene>
    <name evidence="2" type="ORF">NCTC13316_03299</name>
</gene>
<feature type="transmembrane region" description="Helical" evidence="1">
    <location>
        <begin position="47"/>
        <end position="74"/>
    </location>
</feature>
<accession>A0A378K908</accession>
<sequence length="99" mass="10366">MKSNTIKSYSKRGAMIGAAAGACKTHHRISAAIAWYGIHAKDEGLSLMIFNGILKFIIPAAAIGSVVGGGIGFFADSQRKSSQFAESNYSAGFPSINIL</sequence>
<keyword evidence="1" id="KW-0812">Transmembrane</keyword>
<dbReference type="RefSeq" id="WP_115332816.1">
    <property type="nucleotide sequence ID" value="NZ_CAAAHP010000005.1"/>
</dbReference>
<organism evidence="2 3">
    <name type="scientific">Legionella busanensis</name>
    <dbReference type="NCBI Taxonomy" id="190655"/>
    <lineage>
        <taxon>Bacteria</taxon>
        <taxon>Pseudomonadati</taxon>
        <taxon>Pseudomonadota</taxon>
        <taxon>Gammaproteobacteria</taxon>
        <taxon>Legionellales</taxon>
        <taxon>Legionellaceae</taxon>
        <taxon>Legionella</taxon>
    </lineage>
</organism>
<proteinExistence type="predicted"/>
<name>A0A378K908_9GAMM</name>
<keyword evidence="1" id="KW-1133">Transmembrane helix</keyword>
<keyword evidence="3" id="KW-1185">Reference proteome</keyword>
<reference evidence="2 3" key="1">
    <citation type="submission" date="2018-06" db="EMBL/GenBank/DDBJ databases">
        <authorList>
            <consortium name="Pathogen Informatics"/>
            <person name="Doyle S."/>
        </authorList>
    </citation>
    <scope>NUCLEOTIDE SEQUENCE [LARGE SCALE GENOMIC DNA]</scope>
    <source>
        <strain evidence="2 3">NCTC13316</strain>
    </source>
</reference>
<dbReference type="OrthoDB" id="7135623at2"/>
<evidence type="ECO:0000256" key="1">
    <source>
        <dbReference type="SAM" id="Phobius"/>
    </source>
</evidence>
<dbReference type="Proteomes" id="UP000254794">
    <property type="component" value="Unassembled WGS sequence"/>
</dbReference>
<evidence type="ECO:0000313" key="2">
    <source>
        <dbReference type="EMBL" id="STX81428.1"/>
    </source>
</evidence>
<keyword evidence="1" id="KW-0472">Membrane</keyword>
<protein>
    <submittedName>
        <fullName evidence="2">Uncharacterized protein</fullName>
    </submittedName>
</protein>